<organism evidence="5 6">
    <name type="scientific">Thermanaerothrix solaris</name>
    <dbReference type="NCBI Taxonomy" id="3058434"/>
    <lineage>
        <taxon>Bacteria</taxon>
        <taxon>Bacillati</taxon>
        <taxon>Chloroflexota</taxon>
        <taxon>Anaerolineae</taxon>
        <taxon>Anaerolineales</taxon>
        <taxon>Anaerolineaceae</taxon>
        <taxon>Thermanaerothrix</taxon>
    </lineage>
</organism>
<dbReference type="Proteomes" id="UP001254165">
    <property type="component" value="Unassembled WGS sequence"/>
</dbReference>
<evidence type="ECO:0000313" key="6">
    <source>
        <dbReference type="Proteomes" id="UP001254165"/>
    </source>
</evidence>
<dbReference type="EMBL" id="JAUHMF010000001">
    <property type="protein sequence ID" value="MDT8897111.1"/>
    <property type="molecule type" value="Genomic_DNA"/>
</dbReference>
<keyword evidence="3 5" id="KW-0326">Glycosidase</keyword>
<accession>A0ABU3NMP9</accession>
<gene>
    <name evidence="5" type="ORF">QYE77_02450</name>
</gene>
<feature type="domain" description="Mannosylglycerate hydrolase MGH1-like glycoside hydrolase" evidence="4">
    <location>
        <begin position="262"/>
        <end position="578"/>
    </location>
</feature>
<comment type="similarity">
    <text evidence="1">Belongs to the glycosyl hydrolase 63 family.</text>
</comment>
<proteinExistence type="inferred from homology"/>
<dbReference type="PANTHER" id="PTHR10412">
    <property type="entry name" value="MANNOSYL-OLIGOSACCHARIDE GLUCOSIDASE"/>
    <property type="match status" value="1"/>
</dbReference>
<dbReference type="PANTHER" id="PTHR10412:SF11">
    <property type="entry name" value="MANNOSYL-OLIGOSACCHARIDE GLUCOSIDASE"/>
    <property type="match status" value="1"/>
</dbReference>
<protein>
    <submittedName>
        <fullName evidence="5">Trehalase family glycosidase</fullName>
    </submittedName>
</protein>
<evidence type="ECO:0000256" key="1">
    <source>
        <dbReference type="ARBA" id="ARBA00010833"/>
    </source>
</evidence>
<keyword evidence="6" id="KW-1185">Reference proteome</keyword>
<evidence type="ECO:0000313" key="5">
    <source>
        <dbReference type="EMBL" id="MDT8897111.1"/>
    </source>
</evidence>
<dbReference type="InterPro" id="IPR004888">
    <property type="entry name" value="Glycoside_hydrolase_63"/>
</dbReference>
<reference evidence="5 6" key="1">
    <citation type="submission" date="2023-07" db="EMBL/GenBank/DDBJ databases">
        <title>Novel species of Thermanaerothrix with wide hydrolytic capabilities.</title>
        <authorList>
            <person name="Zayulina K.S."/>
            <person name="Podosokorskaya O.A."/>
            <person name="Elcheninov A.G."/>
        </authorList>
    </citation>
    <scope>NUCLEOTIDE SEQUENCE [LARGE SCALE GENOMIC DNA]</scope>
    <source>
        <strain evidence="5 6">4228-RoL</strain>
    </source>
</reference>
<dbReference type="SUPFAM" id="SSF48208">
    <property type="entry name" value="Six-hairpin glycosidases"/>
    <property type="match status" value="1"/>
</dbReference>
<dbReference type="InterPro" id="IPR008928">
    <property type="entry name" value="6-hairpin_glycosidase_sf"/>
</dbReference>
<evidence type="ECO:0000256" key="2">
    <source>
        <dbReference type="ARBA" id="ARBA00022801"/>
    </source>
</evidence>
<name>A0ABU3NMP9_9CHLR</name>
<comment type="caution">
    <text evidence="5">The sequence shown here is derived from an EMBL/GenBank/DDBJ whole genome shotgun (WGS) entry which is preliminary data.</text>
</comment>
<dbReference type="GO" id="GO:0016798">
    <property type="term" value="F:hydrolase activity, acting on glycosyl bonds"/>
    <property type="evidence" value="ECO:0007669"/>
    <property type="project" value="UniProtKB-KW"/>
</dbReference>
<dbReference type="Gene3D" id="1.50.10.10">
    <property type="match status" value="1"/>
</dbReference>
<dbReference type="RefSeq" id="WP_315623761.1">
    <property type="nucleotide sequence ID" value="NZ_JAUHMF010000001.1"/>
</dbReference>
<dbReference type="Pfam" id="PF22422">
    <property type="entry name" value="MGH1-like_GH"/>
    <property type="match status" value="1"/>
</dbReference>
<sequence>MEKFQAAPPDSFCALLKDRIDLINIPFTERGSRLMVLRNEHSLAIRLAERWLKIDPRLSGYRFRPPLIENLVICDENEQPLPFTEVITYPHLIEIHTPKGEFVLTFVDPESLLLTLPPEKFGLRFTVHVNHGQTDRRGGVLHMLGDIRRNIAYTTDRPLAKNQITLQHPYEINVTLLFEAGPSSAMLFNITPRLGFNRYVPDPQRTLNEALQRWEEWFRAVPPVEGIYKAQYYYAWWIMRAGLISTRFYTTREAMVPSKPFYVGIWQWDAFFHALAYRHINSRLAQDQFRVLIDHQREDGMLPDAVHDEGTITHLDFPVDADVTKPPILGWAAWKLYESTHDQQFLKEIYDAIVHWNTWWFSQNDADGDGLCEYHHPYSSGLDDSPLWDEGMPVTSPDLNTYLYLQLEALAKIANVLNLDQDARHWQSQARSLLLRMIERLWDAQAGLFWPYREGKPVRILTPFSLFPLLTGNLPALIKTALVQHLTDSTEFWPAFPVPTVALSDPHYDPNQMWRGPTWINVNYLLIEGLERSGYPKLARDLRQRTLDLVNRNRDIVEYYHPETGNACDKAAHVFGWSAALFIDLVLQEQSNIPENPDTTTLSEIPRPS</sequence>
<dbReference type="InterPro" id="IPR054491">
    <property type="entry name" value="MGH1-like_GH"/>
</dbReference>
<keyword evidence="2" id="KW-0378">Hydrolase</keyword>
<dbReference type="InterPro" id="IPR012341">
    <property type="entry name" value="6hp_glycosidase-like_sf"/>
</dbReference>
<evidence type="ECO:0000259" key="4">
    <source>
        <dbReference type="Pfam" id="PF22422"/>
    </source>
</evidence>
<evidence type="ECO:0000256" key="3">
    <source>
        <dbReference type="ARBA" id="ARBA00023295"/>
    </source>
</evidence>